<keyword evidence="3" id="KW-1185">Reference proteome</keyword>
<evidence type="ECO:0000313" key="3">
    <source>
        <dbReference type="Proteomes" id="UP001220509"/>
    </source>
</evidence>
<protein>
    <recommendedName>
        <fullName evidence="1">YhfM-like domain-containing protein</fullName>
    </recommendedName>
</protein>
<dbReference type="RefSeq" id="WP_273615391.1">
    <property type="nucleotide sequence ID" value="NZ_CP117416.1"/>
</dbReference>
<name>A0AAX3M4Z5_9BACL</name>
<dbReference type="InterPro" id="IPR058780">
    <property type="entry name" value="YhfM-like_dom"/>
</dbReference>
<accession>A0AAX3M4Z5</accession>
<reference evidence="2 3" key="1">
    <citation type="submission" date="2023-02" db="EMBL/GenBank/DDBJ databases">
        <title>Genome sequence of Paenibacillus kyungheensis KACC 18744.</title>
        <authorList>
            <person name="Kim S."/>
            <person name="Heo J."/>
            <person name="Kwon S.-W."/>
        </authorList>
    </citation>
    <scope>NUCLEOTIDE SEQUENCE [LARGE SCALE GENOMIC DNA]</scope>
    <source>
        <strain evidence="2 3">KACC 18744</strain>
    </source>
</reference>
<evidence type="ECO:0000313" key="2">
    <source>
        <dbReference type="EMBL" id="WCT57145.1"/>
    </source>
</evidence>
<organism evidence="2 3">
    <name type="scientific">Paenibacillus kyungheensis</name>
    <dbReference type="NCBI Taxonomy" id="1452732"/>
    <lineage>
        <taxon>Bacteria</taxon>
        <taxon>Bacillati</taxon>
        <taxon>Bacillota</taxon>
        <taxon>Bacilli</taxon>
        <taxon>Bacillales</taxon>
        <taxon>Paenibacillaceae</taxon>
        <taxon>Paenibacillus</taxon>
    </lineage>
</organism>
<dbReference type="KEGG" id="pka:PQ456_06425"/>
<dbReference type="EMBL" id="CP117416">
    <property type="protein sequence ID" value="WCT57145.1"/>
    <property type="molecule type" value="Genomic_DNA"/>
</dbReference>
<dbReference type="AlphaFoldDB" id="A0AAX3M4Z5"/>
<dbReference type="Proteomes" id="UP001220509">
    <property type="component" value="Chromosome"/>
</dbReference>
<proteinExistence type="predicted"/>
<dbReference type="Pfam" id="PF26353">
    <property type="entry name" value="YhfM"/>
    <property type="match status" value="1"/>
</dbReference>
<gene>
    <name evidence="2" type="ORF">PQ456_06425</name>
</gene>
<evidence type="ECO:0000259" key="1">
    <source>
        <dbReference type="Pfam" id="PF26353"/>
    </source>
</evidence>
<feature type="domain" description="YhfM-like" evidence="1">
    <location>
        <begin position="40"/>
        <end position="130"/>
    </location>
</feature>
<sequence>MLLAIYNHEADNGLFHMGLKDPHDTIQKATFACNPTWKNDSCIETSFTHPEDLQIIVDAIEHAKPVEGILDMSTEYNVELVDNDQTTHHYSLSLGFEHNAHTEGLLLDGADSHQGYRISSTDTNRLRDMILQSTTFPEGLPEPTVQISGTTIPLYSGAFCSSKWNPETHQLESICGIPPAPDTLDQQIEGQAISVAPSSQIKVDFPTKPAKIELYMVKNGEHFPVEVDRSGRYTVPLERGYAKYVLSATWNKDNNSQYYFGVYIR</sequence>